<name>A0AAW8EVM6_9MICO</name>
<keyword evidence="2" id="KW-1185">Reference proteome</keyword>
<evidence type="ECO:0000313" key="2">
    <source>
        <dbReference type="Proteomes" id="UP001244427"/>
    </source>
</evidence>
<protein>
    <submittedName>
        <fullName evidence="1">Uncharacterized protein</fullName>
    </submittedName>
</protein>
<gene>
    <name evidence="1" type="ORF">QFZ53_001701</name>
</gene>
<evidence type="ECO:0000313" key="1">
    <source>
        <dbReference type="EMBL" id="MDQ0647505.1"/>
    </source>
</evidence>
<dbReference type="RefSeq" id="WP_307295444.1">
    <property type="nucleotide sequence ID" value="NZ_JAUSXV010000001.1"/>
</dbReference>
<dbReference type="Proteomes" id="UP001244427">
    <property type="component" value="Unassembled WGS sequence"/>
</dbReference>
<sequence length="237" mass="25698">METVDKKIALGSWVSTSEPTEWIAARTDQLLQGLTKSVGASGWELSLPSGASEDPDAPIRRVPWEGDKRALVAKCPVSASFRSASLDEGYALHLYGQTPDECSVKVRVRAGDSSLGKRTPGHTVHVEFVAPARFAIPDDVAGTLVHSIVVAFDPQTASQVDVGIVELARRGGWKVVPSYRLWLRHDVLVDAALPAGMTSERVGEGWLYTVPDDVAREQVVALHEEFRVLNGLDTLPH</sequence>
<organism evidence="1 2">
    <name type="scientific">Microbacterium natoriense</name>
    <dbReference type="NCBI Taxonomy" id="284570"/>
    <lineage>
        <taxon>Bacteria</taxon>
        <taxon>Bacillati</taxon>
        <taxon>Actinomycetota</taxon>
        <taxon>Actinomycetes</taxon>
        <taxon>Micrococcales</taxon>
        <taxon>Microbacteriaceae</taxon>
        <taxon>Microbacterium</taxon>
    </lineage>
</organism>
<accession>A0AAW8EVM6</accession>
<dbReference type="EMBL" id="JAUSXV010000001">
    <property type="protein sequence ID" value="MDQ0647505.1"/>
    <property type="molecule type" value="Genomic_DNA"/>
</dbReference>
<reference evidence="1 2" key="1">
    <citation type="submission" date="2023-07" db="EMBL/GenBank/DDBJ databases">
        <title>Comparative genomics of wheat-associated soil bacteria to identify genetic determinants of phenazine resistance.</title>
        <authorList>
            <person name="Mouncey N."/>
        </authorList>
    </citation>
    <scope>NUCLEOTIDE SEQUENCE [LARGE SCALE GENOMIC DNA]</scope>
    <source>
        <strain evidence="1 2">W4I9-1</strain>
    </source>
</reference>
<comment type="caution">
    <text evidence="1">The sequence shown here is derived from an EMBL/GenBank/DDBJ whole genome shotgun (WGS) entry which is preliminary data.</text>
</comment>
<proteinExistence type="predicted"/>
<dbReference type="AlphaFoldDB" id="A0AAW8EVM6"/>